<evidence type="ECO:0000313" key="11">
    <source>
        <dbReference type="EMBL" id="OQV23012.1"/>
    </source>
</evidence>
<dbReference type="OrthoDB" id="10055255at2759"/>
<dbReference type="AlphaFoldDB" id="A0A1W0X6S0"/>
<feature type="transmembrane region" description="Helical" evidence="9">
    <location>
        <begin position="65"/>
        <end position="90"/>
    </location>
</feature>
<evidence type="ECO:0000256" key="2">
    <source>
        <dbReference type="ARBA" id="ARBA00022475"/>
    </source>
</evidence>
<gene>
    <name evidence="11" type="ORF">BV898_03062</name>
</gene>
<keyword evidence="8" id="KW-0807">Transducer</keyword>
<dbReference type="PANTHER" id="PTHR24228">
    <property type="entry name" value="B2 BRADYKININ RECEPTOR/ANGIOTENSIN II RECEPTOR"/>
    <property type="match status" value="1"/>
</dbReference>
<keyword evidence="12" id="KW-1185">Reference proteome</keyword>
<name>A0A1W0X6S0_HYPEX</name>
<evidence type="ECO:0000256" key="7">
    <source>
        <dbReference type="ARBA" id="ARBA00023170"/>
    </source>
</evidence>
<evidence type="ECO:0000313" key="12">
    <source>
        <dbReference type="Proteomes" id="UP000192578"/>
    </source>
</evidence>
<evidence type="ECO:0000256" key="6">
    <source>
        <dbReference type="ARBA" id="ARBA00023136"/>
    </source>
</evidence>
<dbReference type="Gene3D" id="1.20.1070.10">
    <property type="entry name" value="Rhodopsin 7-helix transmembrane proteins"/>
    <property type="match status" value="1"/>
</dbReference>
<feature type="transmembrane region" description="Helical" evidence="9">
    <location>
        <begin position="242"/>
        <end position="264"/>
    </location>
</feature>
<keyword evidence="6 9" id="KW-0472">Membrane</keyword>
<feature type="domain" description="G-protein coupled receptors family 1 profile" evidence="10">
    <location>
        <begin position="43"/>
        <end position="294"/>
    </location>
</feature>
<keyword evidence="3 9" id="KW-0812">Transmembrane</keyword>
<evidence type="ECO:0000256" key="5">
    <source>
        <dbReference type="ARBA" id="ARBA00023040"/>
    </source>
</evidence>
<keyword evidence="7" id="KW-0675">Receptor</keyword>
<dbReference type="Proteomes" id="UP000192578">
    <property type="component" value="Unassembled WGS sequence"/>
</dbReference>
<keyword evidence="2" id="KW-1003">Cell membrane</keyword>
<accession>A0A1W0X6S0</accession>
<evidence type="ECO:0000256" key="3">
    <source>
        <dbReference type="ARBA" id="ARBA00022692"/>
    </source>
</evidence>
<comment type="caution">
    <text evidence="11">The sequence shown here is derived from an EMBL/GenBank/DDBJ whole genome shotgun (WGS) entry which is preliminary data.</text>
</comment>
<sequence length="359" mass="40364">MNNYNSSLGFVNISNLANYLKRDNQILTWTVSVLITSICGALANVLLLLTLILHKPLRQSSSSSLIIHTVCLDLYICAFAVPVSAIPIYLGPRYELPWWVCRFQSLYIDVVYHTEIYAATMLAFHRLIATVSSRLFVRMTTKTAIVWMIALPWVIAMVNNLLPAVGRMGFRMVDNHSGGGCTFAYSGRGVTFALAYTVLGVYIPTAVMGASYALFLLKTCCHHSGPQKSSRVRRRRLELSRTMLILFVWHCVSLYPISIMVGVFPQLYLFASLEIQLAVKFLNYSCSAVNPVFCWCSSKLFQDGTLEVLREMRRFRCRQRRKGTVAPDFAGQDASVGVVTCGATSQRNDQMEPTVRNRH</sequence>
<evidence type="ECO:0000256" key="4">
    <source>
        <dbReference type="ARBA" id="ARBA00022989"/>
    </source>
</evidence>
<keyword evidence="5" id="KW-0297">G-protein coupled receptor</keyword>
<dbReference type="GO" id="GO:0004930">
    <property type="term" value="F:G protein-coupled receptor activity"/>
    <property type="evidence" value="ECO:0007669"/>
    <property type="project" value="UniProtKB-KW"/>
</dbReference>
<proteinExistence type="predicted"/>
<dbReference type="InterPro" id="IPR000276">
    <property type="entry name" value="GPCR_Rhodpsn"/>
</dbReference>
<evidence type="ECO:0000256" key="9">
    <source>
        <dbReference type="SAM" id="Phobius"/>
    </source>
</evidence>
<protein>
    <recommendedName>
        <fullName evidence="10">G-protein coupled receptors family 1 profile domain-containing protein</fullName>
    </recommendedName>
</protein>
<feature type="transmembrane region" description="Helical" evidence="9">
    <location>
        <begin position="26"/>
        <end position="53"/>
    </location>
</feature>
<organism evidence="11 12">
    <name type="scientific">Hypsibius exemplaris</name>
    <name type="common">Freshwater tardigrade</name>
    <dbReference type="NCBI Taxonomy" id="2072580"/>
    <lineage>
        <taxon>Eukaryota</taxon>
        <taxon>Metazoa</taxon>
        <taxon>Ecdysozoa</taxon>
        <taxon>Tardigrada</taxon>
        <taxon>Eutardigrada</taxon>
        <taxon>Parachela</taxon>
        <taxon>Hypsibioidea</taxon>
        <taxon>Hypsibiidae</taxon>
        <taxon>Hypsibius</taxon>
    </lineage>
</organism>
<dbReference type="PANTHER" id="PTHR24228:SF59">
    <property type="entry name" value="NEUROPEPTIDE RECEPTOR 15"/>
    <property type="match status" value="1"/>
</dbReference>
<dbReference type="EMBL" id="MTYJ01000014">
    <property type="protein sequence ID" value="OQV23012.1"/>
    <property type="molecule type" value="Genomic_DNA"/>
</dbReference>
<evidence type="ECO:0000256" key="1">
    <source>
        <dbReference type="ARBA" id="ARBA00004651"/>
    </source>
</evidence>
<reference evidence="12" key="1">
    <citation type="submission" date="2017-01" db="EMBL/GenBank/DDBJ databases">
        <title>Comparative genomics of anhydrobiosis in the tardigrade Hypsibius dujardini.</title>
        <authorList>
            <person name="Yoshida Y."/>
            <person name="Koutsovoulos G."/>
            <person name="Laetsch D."/>
            <person name="Stevens L."/>
            <person name="Kumar S."/>
            <person name="Horikawa D."/>
            <person name="Ishino K."/>
            <person name="Komine S."/>
            <person name="Tomita M."/>
            <person name="Blaxter M."/>
            <person name="Arakawa K."/>
        </authorList>
    </citation>
    <scope>NUCLEOTIDE SEQUENCE [LARGE SCALE GENOMIC DNA]</scope>
    <source>
        <strain evidence="12">Z151</strain>
    </source>
</reference>
<evidence type="ECO:0000256" key="8">
    <source>
        <dbReference type="ARBA" id="ARBA00023224"/>
    </source>
</evidence>
<dbReference type="CDD" id="cd00637">
    <property type="entry name" value="7tm_classA_rhodopsin-like"/>
    <property type="match status" value="1"/>
</dbReference>
<dbReference type="PROSITE" id="PS50262">
    <property type="entry name" value="G_PROTEIN_RECEP_F1_2"/>
    <property type="match status" value="1"/>
</dbReference>
<feature type="transmembrane region" description="Helical" evidence="9">
    <location>
        <begin position="144"/>
        <end position="162"/>
    </location>
</feature>
<evidence type="ECO:0000259" key="10">
    <source>
        <dbReference type="PROSITE" id="PS50262"/>
    </source>
</evidence>
<dbReference type="SUPFAM" id="SSF81321">
    <property type="entry name" value="Family A G protein-coupled receptor-like"/>
    <property type="match status" value="1"/>
</dbReference>
<dbReference type="GO" id="GO:0005886">
    <property type="term" value="C:plasma membrane"/>
    <property type="evidence" value="ECO:0007669"/>
    <property type="project" value="UniProtKB-SubCell"/>
</dbReference>
<comment type="subcellular location">
    <subcellularLocation>
        <location evidence="1">Cell membrane</location>
        <topology evidence="1">Multi-pass membrane protein</topology>
    </subcellularLocation>
</comment>
<keyword evidence="4 9" id="KW-1133">Transmembrane helix</keyword>
<feature type="transmembrane region" description="Helical" evidence="9">
    <location>
        <begin position="116"/>
        <end position="137"/>
    </location>
</feature>
<dbReference type="InterPro" id="IPR017452">
    <property type="entry name" value="GPCR_Rhodpsn_7TM"/>
</dbReference>
<feature type="transmembrane region" description="Helical" evidence="9">
    <location>
        <begin position="193"/>
        <end position="221"/>
    </location>
</feature>
<dbReference type="Pfam" id="PF00001">
    <property type="entry name" value="7tm_1"/>
    <property type="match status" value="1"/>
</dbReference>